<dbReference type="PRINTS" id="PR00370">
    <property type="entry name" value="FMOXYGENASE"/>
</dbReference>
<keyword evidence="2" id="KW-0285">Flavoprotein</keyword>
<dbReference type="SUPFAM" id="SSF51905">
    <property type="entry name" value="FAD/NAD(P)-binding domain"/>
    <property type="match status" value="1"/>
</dbReference>
<dbReference type="STRING" id="1789683.A0A1X7R4X0"/>
<dbReference type="Pfam" id="PF00743">
    <property type="entry name" value="FMO-like"/>
    <property type="match status" value="1"/>
</dbReference>
<reference evidence="6 7" key="1">
    <citation type="submission" date="2017-04" db="EMBL/GenBank/DDBJ databases">
        <authorList>
            <person name="Afonso C.L."/>
            <person name="Miller P.J."/>
            <person name="Scott M.A."/>
            <person name="Spackman E."/>
            <person name="Goraichik I."/>
            <person name="Dimitrov K.M."/>
            <person name="Suarez D.L."/>
            <person name="Swayne D.E."/>
        </authorList>
    </citation>
    <scope>NUCLEOTIDE SEQUENCE [LARGE SCALE GENOMIC DNA]</scope>
</reference>
<evidence type="ECO:0000256" key="2">
    <source>
        <dbReference type="ARBA" id="ARBA00022630"/>
    </source>
</evidence>
<proteinExistence type="inferred from homology"/>
<dbReference type="GO" id="GO:0050660">
    <property type="term" value="F:flavin adenine dinucleotide binding"/>
    <property type="evidence" value="ECO:0007669"/>
    <property type="project" value="InterPro"/>
</dbReference>
<evidence type="ECO:0000256" key="3">
    <source>
        <dbReference type="ARBA" id="ARBA00022827"/>
    </source>
</evidence>
<keyword evidence="3" id="KW-0274">FAD</keyword>
<dbReference type="InterPro" id="IPR000960">
    <property type="entry name" value="Flavin_mOase"/>
</dbReference>
<dbReference type="OrthoDB" id="66881at2759"/>
<dbReference type="GO" id="GO:0050661">
    <property type="term" value="F:NADP binding"/>
    <property type="evidence" value="ECO:0007669"/>
    <property type="project" value="InterPro"/>
</dbReference>
<comment type="similarity">
    <text evidence="1">Belongs to the FMO family.</text>
</comment>
<dbReference type="InterPro" id="IPR050346">
    <property type="entry name" value="FMO-like"/>
</dbReference>
<name>A0A1X7R4X0_9SACH</name>
<keyword evidence="4" id="KW-0521">NADP</keyword>
<dbReference type="PANTHER" id="PTHR23023">
    <property type="entry name" value="DIMETHYLANILINE MONOOXYGENASE"/>
    <property type="match status" value="1"/>
</dbReference>
<evidence type="ECO:0000256" key="5">
    <source>
        <dbReference type="ARBA" id="ARBA00023002"/>
    </source>
</evidence>
<dbReference type="Gene3D" id="3.50.50.60">
    <property type="entry name" value="FAD/NAD(P)-binding domain"/>
    <property type="match status" value="2"/>
</dbReference>
<evidence type="ECO:0000313" key="6">
    <source>
        <dbReference type="EMBL" id="SMN20743.1"/>
    </source>
</evidence>
<evidence type="ECO:0000256" key="4">
    <source>
        <dbReference type="ARBA" id="ARBA00022857"/>
    </source>
</evidence>
<accession>A0A1X7R4X0</accession>
<dbReference type="Proteomes" id="UP000196158">
    <property type="component" value="Unassembled WGS sequence"/>
</dbReference>
<dbReference type="EMBL" id="FXLY01000006">
    <property type="protein sequence ID" value="SMN20743.1"/>
    <property type="molecule type" value="Genomic_DNA"/>
</dbReference>
<protein>
    <submittedName>
        <fullName evidence="6">Similar to Saccharomyces cerevisiae YHR176W FMO1 Flavin-containing monooxygenase, localized to the cytoplasmic face of the ER membrane</fullName>
    </submittedName>
</protein>
<keyword evidence="5" id="KW-0560">Oxidoreductase</keyword>
<sequence>MTKKRLAIIGGGPGGLAAARVFLANAPGEFDIDLFTNDVNVGGIWYFPHGDSRPSRVMYDHLETNIPKHVMQYKGVPFPPHWFKYPRRHEVWVYLKRYYNEFIRDVEDVKVHLSSEIVNVNKQNSQWSLEVIDHSNEDTHRVEEFDYVIAATGHFSTPRIPSNVPGLDEWFTQKDAFHSRNFYDCEFIKGKRVVVIGDGSSGQDIVNQCASVAEKVFQSVASGKDDKRYYDNDPTIEVVNKIKSVNWKERTVTLEDGIVLSKIDKLVYATGFLYDLSIFDSKLRQDLLITDSSIGNTTTTSHVNNLWEQIFYTKDSTLAFSLLPQLVVPFPLAELQASLIVKAFTGKLQVPNQSDSTFDHLPSGHNIPAEKEIEYYHELLSILADVSDPTNPDKFQPEAWDEDKVKERSITAQEKYERNIQLNKYSQEARSKGNQYELIQFINGPPPKGVEAPYP</sequence>
<evidence type="ECO:0000313" key="7">
    <source>
        <dbReference type="Proteomes" id="UP000196158"/>
    </source>
</evidence>
<organism evidence="6 7">
    <name type="scientific">Maudiozyma saulgeensis</name>
    <dbReference type="NCBI Taxonomy" id="1789683"/>
    <lineage>
        <taxon>Eukaryota</taxon>
        <taxon>Fungi</taxon>
        <taxon>Dikarya</taxon>
        <taxon>Ascomycota</taxon>
        <taxon>Saccharomycotina</taxon>
        <taxon>Saccharomycetes</taxon>
        <taxon>Saccharomycetales</taxon>
        <taxon>Saccharomycetaceae</taxon>
        <taxon>Maudiozyma</taxon>
    </lineage>
</organism>
<dbReference type="InterPro" id="IPR020946">
    <property type="entry name" value="Flavin_mOase-like"/>
</dbReference>
<gene>
    <name evidence="6" type="ORF">KASA_0M01375G</name>
</gene>
<evidence type="ECO:0000256" key="1">
    <source>
        <dbReference type="ARBA" id="ARBA00009183"/>
    </source>
</evidence>
<dbReference type="AlphaFoldDB" id="A0A1X7R4X0"/>
<dbReference type="GO" id="GO:0004499">
    <property type="term" value="F:N,N-dimethylaniline monooxygenase activity"/>
    <property type="evidence" value="ECO:0007669"/>
    <property type="project" value="InterPro"/>
</dbReference>
<dbReference type="InterPro" id="IPR036188">
    <property type="entry name" value="FAD/NAD-bd_sf"/>
</dbReference>
<keyword evidence="6" id="KW-0503">Monooxygenase</keyword>
<keyword evidence="7" id="KW-1185">Reference proteome</keyword>